<dbReference type="GO" id="GO:0016987">
    <property type="term" value="F:sigma factor activity"/>
    <property type="evidence" value="ECO:0007669"/>
    <property type="project" value="UniProtKB-KW"/>
</dbReference>
<dbReference type="Pfam" id="PF04542">
    <property type="entry name" value="Sigma70_r2"/>
    <property type="match status" value="1"/>
</dbReference>
<organism evidence="7 8">
    <name type="scientific">Pontibacter diazotrophicus</name>
    <dbReference type="NCBI Taxonomy" id="1400979"/>
    <lineage>
        <taxon>Bacteria</taxon>
        <taxon>Pseudomonadati</taxon>
        <taxon>Bacteroidota</taxon>
        <taxon>Cytophagia</taxon>
        <taxon>Cytophagales</taxon>
        <taxon>Hymenobacteraceae</taxon>
        <taxon>Pontibacter</taxon>
    </lineage>
</organism>
<evidence type="ECO:0000256" key="1">
    <source>
        <dbReference type="ARBA" id="ARBA00010641"/>
    </source>
</evidence>
<evidence type="ECO:0000259" key="5">
    <source>
        <dbReference type="Pfam" id="PF04542"/>
    </source>
</evidence>
<dbReference type="OrthoDB" id="9780326at2"/>
<comment type="similarity">
    <text evidence="1">Belongs to the sigma-70 factor family. ECF subfamily.</text>
</comment>
<evidence type="ECO:0000256" key="2">
    <source>
        <dbReference type="ARBA" id="ARBA00023015"/>
    </source>
</evidence>
<reference evidence="8" key="1">
    <citation type="submission" date="2018-08" db="EMBL/GenBank/DDBJ databases">
        <authorList>
            <person name="Liu Z.-W."/>
            <person name="Du Z.-J."/>
        </authorList>
    </citation>
    <scope>NUCLEOTIDE SEQUENCE [LARGE SCALE GENOMIC DNA]</scope>
    <source>
        <strain evidence="8">H4X</strain>
    </source>
</reference>
<evidence type="ECO:0000313" key="8">
    <source>
        <dbReference type="Proteomes" id="UP000256708"/>
    </source>
</evidence>
<dbReference type="InterPro" id="IPR013249">
    <property type="entry name" value="RNA_pol_sigma70_r4_t2"/>
</dbReference>
<dbReference type="AlphaFoldDB" id="A0A3D8LGA1"/>
<dbReference type="RefSeq" id="WP_115564226.1">
    <property type="nucleotide sequence ID" value="NZ_QRGR01000004.1"/>
</dbReference>
<feature type="domain" description="RNA polymerase sigma factor 70 region 4 type 2" evidence="6">
    <location>
        <begin position="103"/>
        <end position="154"/>
    </location>
</feature>
<dbReference type="PANTHER" id="PTHR43133:SF45">
    <property type="entry name" value="RNA POLYMERASE ECF-TYPE SIGMA FACTOR"/>
    <property type="match status" value="1"/>
</dbReference>
<protein>
    <submittedName>
        <fullName evidence="7">RNA polymerase sigma factor</fullName>
    </submittedName>
</protein>
<accession>A0A3D8LGA1</accession>
<keyword evidence="3" id="KW-0731">Sigma factor</keyword>
<keyword evidence="8" id="KW-1185">Reference proteome</keyword>
<comment type="caution">
    <text evidence="7">The sequence shown here is derived from an EMBL/GenBank/DDBJ whole genome shotgun (WGS) entry which is preliminary data.</text>
</comment>
<evidence type="ECO:0000256" key="3">
    <source>
        <dbReference type="ARBA" id="ARBA00023082"/>
    </source>
</evidence>
<keyword evidence="2" id="KW-0805">Transcription regulation</keyword>
<evidence type="ECO:0000256" key="4">
    <source>
        <dbReference type="ARBA" id="ARBA00023163"/>
    </source>
</evidence>
<gene>
    <name evidence="7" type="ORF">DXT99_03965</name>
</gene>
<dbReference type="PANTHER" id="PTHR43133">
    <property type="entry name" value="RNA POLYMERASE ECF-TYPE SIGMA FACTO"/>
    <property type="match status" value="1"/>
</dbReference>
<dbReference type="InterPro" id="IPR014284">
    <property type="entry name" value="RNA_pol_sigma-70_dom"/>
</dbReference>
<dbReference type="Pfam" id="PF08281">
    <property type="entry name" value="Sigma70_r4_2"/>
    <property type="match status" value="1"/>
</dbReference>
<dbReference type="InterPro" id="IPR007627">
    <property type="entry name" value="RNA_pol_sigma70_r2"/>
</dbReference>
<dbReference type="EMBL" id="QRGR01000004">
    <property type="protein sequence ID" value="RDV16366.1"/>
    <property type="molecule type" value="Genomic_DNA"/>
</dbReference>
<dbReference type="NCBIfam" id="TIGR02937">
    <property type="entry name" value="sigma70-ECF"/>
    <property type="match status" value="1"/>
</dbReference>
<dbReference type="GO" id="GO:0006352">
    <property type="term" value="P:DNA-templated transcription initiation"/>
    <property type="evidence" value="ECO:0007669"/>
    <property type="project" value="InterPro"/>
</dbReference>
<name>A0A3D8LGA1_9BACT</name>
<evidence type="ECO:0000313" key="7">
    <source>
        <dbReference type="EMBL" id="RDV16366.1"/>
    </source>
</evidence>
<dbReference type="Gene3D" id="1.10.10.10">
    <property type="entry name" value="Winged helix-like DNA-binding domain superfamily/Winged helix DNA-binding domain"/>
    <property type="match status" value="1"/>
</dbReference>
<dbReference type="InterPro" id="IPR039425">
    <property type="entry name" value="RNA_pol_sigma-70-like"/>
</dbReference>
<dbReference type="GO" id="GO:0003677">
    <property type="term" value="F:DNA binding"/>
    <property type="evidence" value="ECO:0007669"/>
    <property type="project" value="InterPro"/>
</dbReference>
<dbReference type="InterPro" id="IPR036388">
    <property type="entry name" value="WH-like_DNA-bd_sf"/>
</dbReference>
<dbReference type="InterPro" id="IPR013324">
    <property type="entry name" value="RNA_pol_sigma_r3/r4-like"/>
</dbReference>
<dbReference type="SUPFAM" id="SSF88946">
    <property type="entry name" value="Sigma2 domain of RNA polymerase sigma factors"/>
    <property type="match status" value="1"/>
</dbReference>
<evidence type="ECO:0000259" key="6">
    <source>
        <dbReference type="Pfam" id="PF08281"/>
    </source>
</evidence>
<sequence>MEKEFLEIITKHQAIILKVCRMYGSSRDDSEDLFQEIVFQLWRSFPGFRQDAKVTTWMYRLALNTAITSLRKNGQKQQWQPLSTGHGNIPEPETERLDVVYDQELQTAVNVLNKLDKALVMLYLDEKSYREMAEIMELSEANIGVKINRIKKKLKQILNP</sequence>
<proteinExistence type="inferred from homology"/>
<keyword evidence="4" id="KW-0804">Transcription</keyword>
<dbReference type="Gene3D" id="1.10.1740.10">
    <property type="match status" value="1"/>
</dbReference>
<dbReference type="InterPro" id="IPR013325">
    <property type="entry name" value="RNA_pol_sigma_r2"/>
</dbReference>
<feature type="domain" description="RNA polymerase sigma-70 region 2" evidence="5">
    <location>
        <begin position="9"/>
        <end position="74"/>
    </location>
</feature>
<dbReference type="Proteomes" id="UP000256708">
    <property type="component" value="Unassembled WGS sequence"/>
</dbReference>
<dbReference type="SUPFAM" id="SSF88659">
    <property type="entry name" value="Sigma3 and sigma4 domains of RNA polymerase sigma factors"/>
    <property type="match status" value="1"/>
</dbReference>